<keyword evidence="1" id="KW-1133">Transmembrane helix</keyword>
<gene>
    <name evidence="2" type="ORF">LKD22_11885</name>
</gene>
<evidence type="ECO:0000313" key="3">
    <source>
        <dbReference type="Proteomes" id="UP001298753"/>
    </source>
</evidence>
<dbReference type="InterPro" id="IPR032531">
    <property type="entry name" value="DUF4956"/>
</dbReference>
<sequence length="225" mass="23998">MLETIFGSILTAGLTGSAFVICLLVALALGALVAAVYMYKNTYTQSMAVTLALLPAMVQVIILLVNGNLGAGVAVSGAFSLVRFRSAAGSARDITCIFLAMTLGLATGMGYIGIAIVTGAVMCILLTAYAALSFGRKPEEEKELKITIPENLDYTGLFDDLFGEYTRSAELISVRTTGMGSLYNLHYHVRLVSPEIEKQFLDAIRCRNGNLDIVCGKVPQVKEAL</sequence>
<feature type="transmembrane region" description="Helical" evidence="1">
    <location>
        <begin position="109"/>
        <end position="132"/>
    </location>
</feature>
<keyword evidence="1" id="KW-0472">Membrane</keyword>
<dbReference type="Pfam" id="PF16316">
    <property type="entry name" value="DUF4956"/>
    <property type="match status" value="1"/>
</dbReference>
<dbReference type="EMBL" id="JAJEPX010000058">
    <property type="protein sequence ID" value="MCC2177813.1"/>
    <property type="molecule type" value="Genomic_DNA"/>
</dbReference>
<name>A0AAW4W4H0_9FIRM</name>
<proteinExistence type="predicted"/>
<protein>
    <submittedName>
        <fullName evidence="2">DUF4956 domain-containing protein</fullName>
    </submittedName>
</protein>
<feature type="transmembrane region" description="Helical" evidence="1">
    <location>
        <begin position="6"/>
        <end position="39"/>
    </location>
</feature>
<organism evidence="2 3">
    <name type="scientific">Agathobaculum butyriciproducens</name>
    <dbReference type="NCBI Taxonomy" id="1628085"/>
    <lineage>
        <taxon>Bacteria</taxon>
        <taxon>Bacillati</taxon>
        <taxon>Bacillota</taxon>
        <taxon>Clostridia</taxon>
        <taxon>Eubacteriales</taxon>
        <taxon>Butyricicoccaceae</taxon>
        <taxon>Agathobaculum</taxon>
    </lineage>
</organism>
<accession>A0AAW4W4H0</accession>
<evidence type="ECO:0000256" key="1">
    <source>
        <dbReference type="SAM" id="Phobius"/>
    </source>
</evidence>
<dbReference type="Proteomes" id="UP001298753">
    <property type="component" value="Unassembled WGS sequence"/>
</dbReference>
<keyword evidence="3" id="KW-1185">Reference proteome</keyword>
<dbReference type="RefSeq" id="WP_116704600.1">
    <property type="nucleotide sequence ID" value="NZ_DBEZNG010000107.1"/>
</dbReference>
<dbReference type="GeneID" id="98659125"/>
<evidence type="ECO:0000313" key="2">
    <source>
        <dbReference type="EMBL" id="MCC2177813.1"/>
    </source>
</evidence>
<reference evidence="2 3" key="1">
    <citation type="submission" date="2021-10" db="EMBL/GenBank/DDBJ databases">
        <title>Anaerobic single-cell dispensing facilitates the cultivation of human gut bacteria.</title>
        <authorList>
            <person name="Afrizal A."/>
        </authorList>
    </citation>
    <scope>NUCLEOTIDE SEQUENCE [LARGE SCALE GENOMIC DNA]</scope>
    <source>
        <strain evidence="2 3">CLA-AA-H270</strain>
    </source>
</reference>
<comment type="caution">
    <text evidence="2">The sequence shown here is derived from an EMBL/GenBank/DDBJ whole genome shotgun (WGS) entry which is preliminary data.</text>
</comment>
<dbReference type="AlphaFoldDB" id="A0AAW4W4H0"/>
<feature type="transmembrane region" description="Helical" evidence="1">
    <location>
        <begin position="51"/>
        <end position="75"/>
    </location>
</feature>
<keyword evidence="1" id="KW-0812">Transmembrane</keyword>